<reference evidence="1 2" key="1">
    <citation type="submission" date="2018-01" db="EMBL/GenBank/DDBJ databases">
        <title>Bacillales members from the olive rhizosphere are effective biological control agents against Verticillium dahliae.</title>
        <authorList>
            <person name="Gomez-Lama C."/>
            <person name="Legarda G."/>
            <person name="Ruano-Rosa D."/>
            <person name="Pizarro-Tobias P."/>
            <person name="Valverde-Corredor A."/>
            <person name="Niqui J.L."/>
            <person name="Trivino J.C."/>
            <person name="Roca A."/>
            <person name="Mercado-Blanco J."/>
        </authorList>
    </citation>
    <scope>NUCLEOTIDE SEQUENCE [LARGE SCALE GENOMIC DNA]</scope>
    <source>
        <strain evidence="1 2">PIC167</strain>
    </source>
</reference>
<dbReference type="Proteomes" id="UP000308114">
    <property type="component" value="Unassembled WGS sequence"/>
</dbReference>
<sequence length="78" mass="9289">MHIKQQQMAILLQLDQSGPQKRRLLQIERANKVSNADFFFFFPSLGIFHCKRHFLTHSLHRFAVHNIEARSQRLVPTY</sequence>
<proteinExistence type="predicted"/>
<gene>
    <name evidence="1" type="ORF">C1I60_07290</name>
</gene>
<name>A0A4U2Q6J9_9BACL</name>
<accession>A0A4U2Q6J9</accession>
<evidence type="ECO:0000313" key="2">
    <source>
        <dbReference type="Proteomes" id="UP000308114"/>
    </source>
</evidence>
<evidence type="ECO:0000313" key="1">
    <source>
        <dbReference type="EMBL" id="TKH45328.1"/>
    </source>
</evidence>
<comment type="caution">
    <text evidence="1">The sequence shown here is derived from an EMBL/GenBank/DDBJ whole genome shotgun (WGS) entry which is preliminary data.</text>
</comment>
<organism evidence="1 2">
    <name type="scientific">Paenibacillus terrae</name>
    <dbReference type="NCBI Taxonomy" id="159743"/>
    <lineage>
        <taxon>Bacteria</taxon>
        <taxon>Bacillati</taxon>
        <taxon>Bacillota</taxon>
        <taxon>Bacilli</taxon>
        <taxon>Bacillales</taxon>
        <taxon>Paenibacillaceae</taxon>
        <taxon>Paenibacillus</taxon>
    </lineage>
</organism>
<protein>
    <submittedName>
        <fullName evidence="1">Uncharacterized protein</fullName>
    </submittedName>
</protein>
<dbReference type="AlphaFoldDB" id="A0A4U2Q6J9"/>
<dbReference type="EMBL" id="PNXQ01000007">
    <property type="protein sequence ID" value="TKH45328.1"/>
    <property type="molecule type" value="Genomic_DNA"/>
</dbReference>